<dbReference type="AlphaFoldDB" id="A0A8J2IWM3"/>
<gene>
    <name evidence="1" type="ORF">FEQUK3_LOCUS11644</name>
</gene>
<name>A0A8J2IWM3_FUSEQ</name>
<reference evidence="1" key="1">
    <citation type="submission" date="2021-05" db="EMBL/GenBank/DDBJ databases">
        <authorList>
            <person name="Khan N."/>
        </authorList>
    </citation>
    <scope>NUCLEOTIDE SEQUENCE</scope>
</reference>
<feature type="non-terminal residue" evidence="1">
    <location>
        <position position="1"/>
    </location>
</feature>
<evidence type="ECO:0000313" key="2">
    <source>
        <dbReference type="Proteomes" id="UP000693738"/>
    </source>
</evidence>
<protein>
    <submittedName>
        <fullName evidence="1">Uncharacterized protein</fullName>
    </submittedName>
</protein>
<dbReference type="Proteomes" id="UP000693738">
    <property type="component" value="Unassembled WGS sequence"/>
</dbReference>
<dbReference type="EMBL" id="CAJSTJ010000195">
    <property type="protein sequence ID" value="CAG7565923.1"/>
    <property type="molecule type" value="Genomic_DNA"/>
</dbReference>
<comment type="caution">
    <text evidence="1">The sequence shown here is derived from an EMBL/GenBank/DDBJ whole genome shotgun (WGS) entry which is preliminary data.</text>
</comment>
<evidence type="ECO:0000313" key="1">
    <source>
        <dbReference type="EMBL" id="CAG7565923.1"/>
    </source>
</evidence>
<proteinExistence type="predicted"/>
<organism evidence="1 2">
    <name type="scientific">Fusarium equiseti</name>
    <name type="common">Fusarium scirpi</name>
    <dbReference type="NCBI Taxonomy" id="61235"/>
    <lineage>
        <taxon>Eukaryota</taxon>
        <taxon>Fungi</taxon>
        <taxon>Dikarya</taxon>
        <taxon>Ascomycota</taxon>
        <taxon>Pezizomycotina</taxon>
        <taxon>Sordariomycetes</taxon>
        <taxon>Hypocreomycetidae</taxon>
        <taxon>Hypocreales</taxon>
        <taxon>Nectriaceae</taxon>
        <taxon>Fusarium</taxon>
        <taxon>Fusarium incarnatum-equiseti species complex</taxon>
    </lineage>
</organism>
<sequence>MKTSRILTIPFTSMVATTIASPDALPMGVKVFERDGETIPNALRARGLDPRCWKCVDQCGKCTINHGSCYAEDPPLKCTALGVVTTADLDASARVTLARRPV</sequence>
<accession>A0A8J2IWM3</accession>